<dbReference type="PANTHER" id="PTHR47595:SF1">
    <property type="entry name" value="MYB_SANT-LIKE DNA-BINDING DOMAIN-CONTAINING PROTEIN"/>
    <property type="match status" value="1"/>
</dbReference>
<gene>
    <name evidence="3" type="ORF">UY3_17622</name>
</gene>
<dbReference type="InterPro" id="IPR044822">
    <property type="entry name" value="Myb_DNA-bind_4"/>
</dbReference>
<dbReference type="PANTHER" id="PTHR47595">
    <property type="entry name" value="HEAT SHOCK 70 KDA PROTEIN 14"/>
    <property type="match status" value="1"/>
</dbReference>
<reference evidence="4" key="1">
    <citation type="journal article" date="2013" name="Nat. Genet.">
        <title>The draft genomes of soft-shell turtle and green sea turtle yield insights into the development and evolution of the turtle-specific body plan.</title>
        <authorList>
            <person name="Wang Z."/>
            <person name="Pascual-Anaya J."/>
            <person name="Zadissa A."/>
            <person name="Li W."/>
            <person name="Niimura Y."/>
            <person name="Huang Z."/>
            <person name="Li C."/>
            <person name="White S."/>
            <person name="Xiong Z."/>
            <person name="Fang D."/>
            <person name="Wang B."/>
            <person name="Ming Y."/>
            <person name="Chen Y."/>
            <person name="Zheng Y."/>
            <person name="Kuraku S."/>
            <person name="Pignatelli M."/>
            <person name="Herrero J."/>
            <person name="Beal K."/>
            <person name="Nozawa M."/>
            <person name="Li Q."/>
            <person name="Wang J."/>
            <person name="Zhang H."/>
            <person name="Yu L."/>
            <person name="Shigenobu S."/>
            <person name="Wang J."/>
            <person name="Liu J."/>
            <person name="Flicek P."/>
            <person name="Searle S."/>
            <person name="Wang J."/>
            <person name="Kuratani S."/>
            <person name="Yin Y."/>
            <person name="Aken B."/>
            <person name="Zhang G."/>
            <person name="Irie N."/>
        </authorList>
    </citation>
    <scope>NUCLEOTIDE SEQUENCE [LARGE SCALE GENOMIC DNA]</scope>
</reference>
<sequence length="198" mass="21791">MESSPAQLIMETPGCKHAPAWSTQEVMDHTAVWGEASVQVEFQSRRRNANICAKTASGMGAKGYTRDTQQCRVKINDLRQAYQKTREVNSCSGSAPQTCHFYEELHAILGSDPTTVPKRSVDTSQEPRTMSSNSEEDIVDEEGKEEEENVRQASGGSILPNSQELFLTLEPILSQNQLAVERDAGEGTPGECTFPIKL</sequence>
<feature type="domain" description="Myb/SANT-like DNA-binding" evidence="2">
    <location>
        <begin position="20"/>
        <end position="108"/>
    </location>
</feature>
<evidence type="ECO:0000256" key="1">
    <source>
        <dbReference type="SAM" id="MobiDB-lite"/>
    </source>
</evidence>
<dbReference type="Gene3D" id="1.10.10.60">
    <property type="entry name" value="Homeodomain-like"/>
    <property type="match status" value="1"/>
</dbReference>
<feature type="compositionally biased region" description="Polar residues" evidence="1">
    <location>
        <begin position="122"/>
        <end position="133"/>
    </location>
</feature>
<keyword evidence="4" id="KW-1185">Reference proteome</keyword>
<proteinExistence type="predicted"/>
<dbReference type="Pfam" id="PF13837">
    <property type="entry name" value="Myb_DNA-bind_4"/>
    <property type="match status" value="1"/>
</dbReference>
<name>M7AJN8_CHEMY</name>
<evidence type="ECO:0000259" key="2">
    <source>
        <dbReference type="Pfam" id="PF13837"/>
    </source>
</evidence>
<dbReference type="AlphaFoldDB" id="M7AJN8"/>
<dbReference type="EMBL" id="KB591992">
    <property type="protein sequence ID" value="EMP25296.1"/>
    <property type="molecule type" value="Genomic_DNA"/>
</dbReference>
<feature type="compositionally biased region" description="Acidic residues" evidence="1">
    <location>
        <begin position="134"/>
        <end position="148"/>
    </location>
</feature>
<evidence type="ECO:0000313" key="3">
    <source>
        <dbReference type="EMBL" id="EMP25296.1"/>
    </source>
</evidence>
<protein>
    <submittedName>
        <fullName evidence="3">Zinc finger and SCAN domain-containing protein 20</fullName>
    </submittedName>
</protein>
<feature type="region of interest" description="Disordered" evidence="1">
    <location>
        <begin position="112"/>
        <end position="157"/>
    </location>
</feature>
<dbReference type="Proteomes" id="UP000031443">
    <property type="component" value="Unassembled WGS sequence"/>
</dbReference>
<accession>M7AJN8</accession>
<evidence type="ECO:0000313" key="4">
    <source>
        <dbReference type="Proteomes" id="UP000031443"/>
    </source>
</evidence>
<organism evidence="3 4">
    <name type="scientific">Chelonia mydas</name>
    <name type="common">Green sea-turtle</name>
    <name type="synonym">Chelonia agassizi</name>
    <dbReference type="NCBI Taxonomy" id="8469"/>
    <lineage>
        <taxon>Eukaryota</taxon>
        <taxon>Metazoa</taxon>
        <taxon>Chordata</taxon>
        <taxon>Craniata</taxon>
        <taxon>Vertebrata</taxon>
        <taxon>Euteleostomi</taxon>
        <taxon>Archelosauria</taxon>
        <taxon>Testudinata</taxon>
        <taxon>Testudines</taxon>
        <taxon>Cryptodira</taxon>
        <taxon>Durocryptodira</taxon>
        <taxon>Americhelydia</taxon>
        <taxon>Chelonioidea</taxon>
        <taxon>Cheloniidae</taxon>
        <taxon>Chelonia</taxon>
    </lineage>
</organism>